<name>A0A6J4UJY4_9ACTN</name>
<feature type="non-terminal residue" evidence="2">
    <location>
        <position position="1"/>
    </location>
</feature>
<dbReference type="EMBL" id="CADCWC010000426">
    <property type="protein sequence ID" value="CAA9551504.1"/>
    <property type="molecule type" value="Genomic_DNA"/>
</dbReference>
<feature type="region of interest" description="Disordered" evidence="1">
    <location>
        <begin position="1"/>
        <end position="157"/>
    </location>
</feature>
<organism evidence="2">
    <name type="scientific">uncultured Thermoleophilia bacterium</name>
    <dbReference type="NCBI Taxonomy" id="1497501"/>
    <lineage>
        <taxon>Bacteria</taxon>
        <taxon>Bacillati</taxon>
        <taxon>Actinomycetota</taxon>
        <taxon>Thermoleophilia</taxon>
        <taxon>environmental samples</taxon>
    </lineage>
</organism>
<feature type="compositionally biased region" description="Basic and acidic residues" evidence="1">
    <location>
        <begin position="89"/>
        <end position="101"/>
    </location>
</feature>
<feature type="compositionally biased region" description="Low complexity" evidence="1">
    <location>
        <begin position="76"/>
        <end position="88"/>
    </location>
</feature>
<feature type="non-terminal residue" evidence="2">
    <location>
        <position position="157"/>
    </location>
</feature>
<feature type="compositionally biased region" description="Low complexity" evidence="1">
    <location>
        <begin position="133"/>
        <end position="144"/>
    </location>
</feature>
<feature type="compositionally biased region" description="Basic and acidic residues" evidence="1">
    <location>
        <begin position="26"/>
        <end position="38"/>
    </location>
</feature>
<feature type="compositionally biased region" description="Basic residues" evidence="1">
    <location>
        <begin position="46"/>
        <end position="72"/>
    </location>
</feature>
<proteinExistence type="predicted"/>
<protein>
    <submittedName>
        <fullName evidence="2">Uncharacterized protein</fullName>
    </submittedName>
</protein>
<feature type="compositionally biased region" description="Basic and acidic residues" evidence="1">
    <location>
        <begin position="114"/>
        <end position="132"/>
    </location>
</feature>
<gene>
    <name evidence="2" type="ORF">AVDCRST_MAG79-2739</name>
</gene>
<sequence length="157" mass="16877">ARPFGDAGRRRATGGEGAVQGRGRAAVRDGRAVHDPRARPAYRSGAARRRRGPALRVHRPRRRPRRGAHRTGRGGSRALGVGRRAALGARRDHADALRCREPVLAGQAEPGVRGGDRQDQDLGRRPSRHEPRAGPAAGARPLPRASRRARARPPAGL</sequence>
<reference evidence="2" key="1">
    <citation type="submission" date="2020-02" db="EMBL/GenBank/DDBJ databases">
        <authorList>
            <person name="Meier V. D."/>
        </authorList>
    </citation>
    <scope>NUCLEOTIDE SEQUENCE</scope>
    <source>
        <strain evidence="2">AVDCRST_MAG79</strain>
    </source>
</reference>
<evidence type="ECO:0000256" key="1">
    <source>
        <dbReference type="SAM" id="MobiDB-lite"/>
    </source>
</evidence>
<accession>A0A6J4UJY4</accession>
<evidence type="ECO:0000313" key="2">
    <source>
        <dbReference type="EMBL" id="CAA9551504.1"/>
    </source>
</evidence>
<dbReference type="AlphaFoldDB" id="A0A6J4UJY4"/>